<feature type="region of interest" description="Disordered" evidence="1">
    <location>
        <begin position="844"/>
        <end position="883"/>
    </location>
</feature>
<dbReference type="EMBL" id="JAFEKC020000005">
    <property type="protein sequence ID" value="KAK0514439.1"/>
    <property type="molecule type" value="Genomic_DNA"/>
</dbReference>
<dbReference type="AlphaFoldDB" id="A0AA39V6L5"/>
<dbReference type="GO" id="GO:0001163">
    <property type="term" value="F:RNA polymerase I transcription regulatory region sequence-specific DNA binding"/>
    <property type="evidence" value="ECO:0007669"/>
    <property type="project" value="TreeGrafter"/>
</dbReference>
<comment type="caution">
    <text evidence="5">The sequence shown here is derived from an EMBL/GenBank/DDBJ whole genome shotgun (WGS) entry which is preliminary data.</text>
</comment>
<evidence type="ECO:0008006" key="7">
    <source>
        <dbReference type="Google" id="ProtNLM"/>
    </source>
</evidence>
<reference evidence="5" key="1">
    <citation type="submission" date="2023-03" db="EMBL/GenBank/DDBJ databases">
        <title>Complete genome of Cladonia borealis.</title>
        <authorList>
            <person name="Park H."/>
        </authorList>
    </citation>
    <scope>NUCLEOTIDE SEQUENCE</scope>
    <source>
        <strain evidence="5">ANT050790</strain>
    </source>
</reference>
<evidence type="ECO:0000259" key="4">
    <source>
        <dbReference type="Pfam" id="PF20640"/>
    </source>
</evidence>
<evidence type="ECO:0000259" key="3">
    <source>
        <dbReference type="Pfam" id="PF20639"/>
    </source>
</evidence>
<proteinExistence type="predicted"/>
<protein>
    <recommendedName>
        <fullName evidence="7">RNA polymerase I-specific transcription initiation factor RRN6-like protein</fullName>
    </recommendedName>
</protein>
<dbReference type="Pfam" id="PF20639">
    <property type="entry name" value="Rrn6_K-rich"/>
    <property type="match status" value="1"/>
</dbReference>
<feature type="region of interest" description="Disordered" evidence="1">
    <location>
        <begin position="934"/>
        <end position="1015"/>
    </location>
</feature>
<sequence>MSEARLSDLNFGHLGKPIYDSNSREWQFARRLSAAQRLKPVGQPVIALEGSTKVFIETSRNAPDRWRTIKDLTQELPELAPAAFLLSDLAQTSDAVNEVTAGHDPTVSELLAFGEAVEITRERRGQRTIPIVAVTAGAAGEFVRLVRLTPTQLGWDDSEDAHLDCMTARGGEEGFWMGNGSPVQQVVFAEAEGKPSHWLAVRYHGAISILRPLLLRNADISASYDEGTHPASRLDANHTLTLAEQNGVPFSDLCFNPWNNQQFGTIDQEGRWTIWDIDVAVNRKRKGHGTVVQRSQGQLPDAYKQGPGLASLIADGWNRVLWVGAKDTVAVASRRTLAIYDIGTPVKMLHVIDMDQGKEGDWLLDMKQCWLDASSLFVVTSSRIFWIRVSSAGDCYKSKDMKPGASILLSWDHSIDREDISLRLNILGVSNTKGSDNDATSNVPSPSAQDRNTSTFLVLLYSRLSGLIMNFAFHRKTSSSEQALSAVDPYIFRLSVEYCGFPRSGAVAYNTDIGSQISDIIIKVLHYNHRNPSVRLGRGETELGNHTMFYQLSVLLHDSTLSEVLCAEVEAGSTVQIHPPDVVNRKSLSKSSAKVFDDFIVPDEYCHQQGRGRPIRPPSSERSATDTPCSDEYQWALSLEWLQNVINSALAAPNPDVDEVLEDLYDNVKERFELDDGLSDTLSRIANTGISVFDIDKAAAGLIDFLGDIAMIPSGESKENANDEGKRLHVSNVLTPPMKTALGLQEPFQLSDVYDSLIKAWIGPLPGTIPGRTRIALEKVLRDVVIQMYLSTYQVRMKQGSAFDKQAAHDDRADSRPQFVLPVREPVATSSLATSSLALESSQASLGDLSSRPPLPPAQLVPELIQPRRRNEPASSLVDSEDKASRRLKALARLKPQPALPTKMSNLLNQWELGADPATYDWEAAQQAFNIEDANEDKVQTKQSQRSRKRRKWDITMPPSQPSPKGVGGSQPQSAQETQGSSQQTQNMVIQSQVEPGRFGGRPDQAKHPKHRKGF</sequence>
<gene>
    <name evidence="5" type="ORF">JMJ35_003056</name>
</gene>
<feature type="region of interest" description="Disordered" evidence="1">
    <location>
        <begin position="607"/>
        <end position="627"/>
    </location>
</feature>
<dbReference type="Pfam" id="PF20640">
    <property type="entry name" value="Rrn6_HB"/>
    <property type="match status" value="1"/>
</dbReference>
<organism evidence="5 6">
    <name type="scientific">Cladonia borealis</name>
    <dbReference type="NCBI Taxonomy" id="184061"/>
    <lineage>
        <taxon>Eukaryota</taxon>
        <taxon>Fungi</taxon>
        <taxon>Dikarya</taxon>
        <taxon>Ascomycota</taxon>
        <taxon>Pezizomycotina</taxon>
        <taxon>Lecanoromycetes</taxon>
        <taxon>OSLEUM clade</taxon>
        <taxon>Lecanoromycetidae</taxon>
        <taxon>Lecanorales</taxon>
        <taxon>Lecanorineae</taxon>
        <taxon>Cladoniaceae</taxon>
        <taxon>Cladonia</taxon>
    </lineage>
</organism>
<dbReference type="InterPro" id="IPR048537">
    <property type="entry name" value="RRN6_HB"/>
</dbReference>
<feature type="domain" description="RRN6 beta-propeller" evidence="2">
    <location>
        <begin position="104"/>
        <end position="494"/>
    </location>
</feature>
<dbReference type="PANTHER" id="PTHR28221">
    <property type="entry name" value="RNA POLYMERASE I-SPECIFIC TRANSCRIPTION INITIATION FACTOR RRN6"/>
    <property type="match status" value="1"/>
</dbReference>
<dbReference type="Proteomes" id="UP001166286">
    <property type="component" value="Unassembled WGS sequence"/>
</dbReference>
<dbReference type="GO" id="GO:0042790">
    <property type="term" value="P:nucleolar large rRNA transcription by RNA polymerase I"/>
    <property type="evidence" value="ECO:0007669"/>
    <property type="project" value="TreeGrafter"/>
</dbReference>
<dbReference type="InterPro" id="IPR019350">
    <property type="entry name" value="RNA_pol_I-sp_TIF_RRN6-like"/>
</dbReference>
<evidence type="ECO:0000313" key="5">
    <source>
        <dbReference type="EMBL" id="KAK0514439.1"/>
    </source>
</evidence>
<name>A0AA39V6L5_9LECA</name>
<feature type="compositionally biased region" description="Polar residues" evidence="1">
    <location>
        <begin position="970"/>
        <end position="994"/>
    </location>
</feature>
<feature type="domain" description="RRN6 helical bundle" evidence="4">
    <location>
        <begin position="597"/>
        <end position="792"/>
    </location>
</feature>
<feature type="domain" description="RRN6 K-rich C-terminal" evidence="3">
    <location>
        <begin position="905"/>
        <end position="1015"/>
    </location>
</feature>
<evidence type="ECO:0000256" key="1">
    <source>
        <dbReference type="SAM" id="MobiDB-lite"/>
    </source>
</evidence>
<dbReference type="InterPro" id="IPR048536">
    <property type="entry name" value="Rrn6_K-rich"/>
</dbReference>
<dbReference type="InterPro" id="IPR048535">
    <property type="entry name" value="RRN6_beta-prop"/>
</dbReference>
<dbReference type="PANTHER" id="PTHR28221:SF2">
    <property type="entry name" value="RNA POLYMERASE I-SPECIFIC TRANSCRIPTION INITIATION FACTOR RRN6"/>
    <property type="match status" value="1"/>
</dbReference>
<dbReference type="GO" id="GO:0001179">
    <property type="term" value="F:RNA polymerase I general transcription initiation factor binding"/>
    <property type="evidence" value="ECO:0007669"/>
    <property type="project" value="TreeGrafter"/>
</dbReference>
<dbReference type="GO" id="GO:0070860">
    <property type="term" value="C:RNA polymerase I core factor complex"/>
    <property type="evidence" value="ECO:0007669"/>
    <property type="project" value="TreeGrafter"/>
</dbReference>
<evidence type="ECO:0000313" key="6">
    <source>
        <dbReference type="Proteomes" id="UP001166286"/>
    </source>
</evidence>
<evidence type="ECO:0000259" key="2">
    <source>
        <dbReference type="Pfam" id="PF10214"/>
    </source>
</evidence>
<accession>A0AA39V6L5</accession>
<keyword evidence="6" id="KW-1185">Reference proteome</keyword>
<dbReference type="Pfam" id="PF10214">
    <property type="entry name" value="Rrn6_beta-prop"/>
    <property type="match status" value="1"/>
</dbReference>